<reference evidence="1 2" key="1">
    <citation type="submission" date="2015-04" db="EMBL/GenBank/DDBJ databases">
        <title>Complete genome sequence of Schizopora paradoxa KUC8140, a cosmopolitan wood degrader in East Asia.</title>
        <authorList>
            <consortium name="DOE Joint Genome Institute"/>
            <person name="Min B."/>
            <person name="Park H."/>
            <person name="Jang Y."/>
            <person name="Kim J.-J."/>
            <person name="Kim K.H."/>
            <person name="Pangilinan J."/>
            <person name="Lipzen A."/>
            <person name="Riley R."/>
            <person name="Grigoriev I.V."/>
            <person name="Spatafora J.W."/>
            <person name="Choi I.-G."/>
        </authorList>
    </citation>
    <scope>NUCLEOTIDE SEQUENCE [LARGE SCALE GENOMIC DNA]</scope>
    <source>
        <strain evidence="1 2">KUC8140</strain>
    </source>
</reference>
<accession>A0A0H2S672</accession>
<keyword evidence="2" id="KW-1185">Reference proteome</keyword>
<dbReference type="InParanoid" id="A0A0H2S672"/>
<dbReference type="EMBL" id="KQ085884">
    <property type="protein sequence ID" value="KLO19785.1"/>
    <property type="molecule type" value="Genomic_DNA"/>
</dbReference>
<dbReference type="OrthoDB" id="3263739at2759"/>
<name>A0A0H2S672_9AGAM</name>
<proteinExistence type="predicted"/>
<dbReference type="AlphaFoldDB" id="A0A0H2S672"/>
<evidence type="ECO:0000313" key="1">
    <source>
        <dbReference type="EMBL" id="KLO19785.1"/>
    </source>
</evidence>
<dbReference type="Proteomes" id="UP000053477">
    <property type="component" value="Unassembled WGS sequence"/>
</dbReference>
<evidence type="ECO:0000313" key="2">
    <source>
        <dbReference type="Proteomes" id="UP000053477"/>
    </source>
</evidence>
<protein>
    <submittedName>
        <fullName evidence="1">Uncharacterized protein</fullName>
    </submittedName>
</protein>
<gene>
    <name evidence="1" type="ORF">SCHPADRAFT_864352</name>
</gene>
<organism evidence="1 2">
    <name type="scientific">Schizopora paradoxa</name>
    <dbReference type="NCBI Taxonomy" id="27342"/>
    <lineage>
        <taxon>Eukaryota</taxon>
        <taxon>Fungi</taxon>
        <taxon>Dikarya</taxon>
        <taxon>Basidiomycota</taxon>
        <taxon>Agaricomycotina</taxon>
        <taxon>Agaricomycetes</taxon>
        <taxon>Hymenochaetales</taxon>
        <taxon>Schizoporaceae</taxon>
        <taxon>Schizopora</taxon>
    </lineage>
</organism>
<sequence>MPEGTSAVVFEQRVDQTIKAFSKKHARRPKAHIKIFPRCFSEGTSEKSYCTASIRNKGWHSELEPFLPEDSINKFDRSRSLKPKGVKADWFYLIEHSLDDGELFVTSRGKEMVIACGYHATLINFGLEACFMKILQSDLYEILSQDIPGPSEDPRKAQRLRSFVVPPRMIEAYSSTTEDRHMEIFLAVLLENGEAFILTDFSHLVRMTFISKDCHWTEADFEIKSPRWLTLWGSGRGPCWHVERDDAVSALDKWRSDVLHASASKQSRRVVDTISNDNLYFNGFGAHMANDALHSIGMHPLAPLWYICEDDDLFAEFKAGLCSYYDLLLQKSFIQRVAANTNSSNPLAYNKCSATVFIQSFVKVYRKQPAYIPFDHWWSMHSRGFFDRNHTIGSPYVPNFSERKEYKKMDIFLLEKNRQSSNATLALLQSFPRSGTEEHILFHGQSMSILLAIRLPLELQSILIRKRTCLI</sequence>